<dbReference type="Pfam" id="PF10572">
    <property type="entry name" value="UPF0556"/>
    <property type="match status" value="1"/>
</dbReference>
<dbReference type="GeneID" id="101864453"/>
<gene>
    <name evidence="3" type="primary">LOC101864453</name>
</gene>
<feature type="signal peptide" evidence="1">
    <location>
        <begin position="1"/>
        <end position="29"/>
    </location>
</feature>
<dbReference type="InterPro" id="IPR018887">
    <property type="entry name" value="MYDGF"/>
</dbReference>
<proteinExistence type="predicted"/>
<sequence length="167" mass="18547">MFYQPSCIWGYAVVSAILSSCCFLLASSAADESKYQEIFFVKPGAGKLSVQAEVKKYQCKFSYAAQGGTHEEWQLSLELLDGGTAVMCSIERGGSSSYLFFEEFEVELTGPMVSITEVDLKNSQRDNKALEAEEYKREKTSVSSVTGKFKNHLEKVAVYSPLSRDDL</sequence>
<dbReference type="RefSeq" id="XP_005096556.1">
    <property type="nucleotide sequence ID" value="XM_005096499.3"/>
</dbReference>
<protein>
    <submittedName>
        <fullName evidence="3">Myeloid-derived growth factor</fullName>
    </submittedName>
</protein>
<dbReference type="Proteomes" id="UP000694888">
    <property type="component" value="Unplaced"/>
</dbReference>
<accession>A0ABM0JLK5</accession>
<dbReference type="PANTHER" id="PTHR31230">
    <property type="entry name" value="MYELOID-DERIVED GROWTH FACTOR MYDGF"/>
    <property type="match status" value="1"/>
</dbReference>
<keyword evidence="1" id="KW-0732">Signal</keyword>
<evidence type="ECO:0000313" key="3">
    <source>
        <dbReference type="RefSeq" id="XP_005096556.1"/>
    </source>
</evidence>
<evidence type="ECO:0000256" key="1">
    <source>
        <dbReference type="SAM" id="SignalP"/>
    </source>
</evidence>
<name>A0ABM0JLK5_APLCA</name>
<keyword evidence="2" id="KW-1185">Reference proteome</keyword>
<reference evidence="3" key="1">
    <citation type="submission" date="2025-08" db="UniProtKB">
        <authorList>
            <consortium name="RefSeq"/>
        </authorList>
    </citation>
    <scope>IDENTIFICATION</scope>
</reference>
<evidence type="ECO:0000313" key="2">
    <source>
        <dbReference type="Proteomes" id="UP000694888"/>
    </source>
</evidence>
<feature type="chain" id="PRO_5047472475" evidence="1">
    <location>
        <begin position="30"/>
        <end position="167"/>
    </location>
</feature>
<organism evidence="2 3">
    <name type="scientific">Aplysia californica</name>
    <name type="common">California sea hare</name>
    <dbReference type="NCBI Taxonomy" id="6500"/>
    <lineage>
        <taxon>Eukaryota</taxon>
        <taxon>Metazoa</taxon>
        <taxon>Spiralia</taxon>
        <taxon>Lophotrochozoa</taxon>
        <taxon>Mollusca</taxon>
        <taxon>Gastropoda</taxon>
        <taxon>Heterobranchia</taxon>
        <taxon>Euthyneura</taxon>
        <taxon>Tectipleura</taxon>
        <taxon>Aplysiida</taxon>
        <taxon>Aplysioidea</taxon>
        <taxon>Aplysiidae</taxon>
        <taxon>Aplysia</taxon>
    </lineage>
</organism>
<dbReference type="PANTHER" id="PTHR31230:SF1">
    <property type="entry name" value="MYELOID-DERIVED GROWTH FACTOR"/>
    <property type="match status" value="1"/>
</dbReference>